<dbReference type="EMBL" id="CAJVRL010000070">
    <property type="protein sequence ID" value="CAG8956553.1"/>
    <property type="molecule type" value="Genomic_DNA"/>
</dbReference>
<evidence type="ECO:0000313" key="2">
    <source>
        <dbReference type="EMBL" id="CAG8956553.1"/>
    </source>
</evidence>
<protein>
    <submittedName>
        <fullName evidence="2">Uncharacterized protein</fullName>
    </submittedName>
</protein>
<evidence type="ECO:0000256" key="1">
    <source>
        <dbReference type="SAM" id="SignalP"/>
    </source>
</evidence>
<name>A0A9N9L1H3_9HELO</name>
<keyword evidence="1" id="KW-0732">Signal</keyword>
<feature type="signal peptide" evidence="1">
    <location>
        <begin position="1"/>
        <end position="18"/>
    </location>
</feature>
<organism evidence="2 3">
    <name type="scientific">Hymenoscyphus fraxineus</name>
    <dbReference type="NCBI Taxonomy" id="746836"/>
    <lineage>
        <taxon>Eukaryota</taxon>
        <taxon>Fungi</taxon>
        <taxon>Dikarya</taxon>
        <taxon>Ascomycota</taxon>
        <taxon>Pezizomycotina</taxon>
        <taxon>Leotiomycetes</taxon>
        <taxon>Helotiales</taxon>
        <taxon>Helotiaceae</taxon>
        <taxon>Hymenoscyphus</taxon>
    </lineage>
</organism>
<dbReference type="AlphaFoldDB" id="A0A9N9L1H3"/>
<accession>A0A9N9L1H3</accession>
<sequence>MFIKNIILLATTASLAAAQEPSKKIFTLAVAQPNGDLDGQPINAFETFFYTGLPEPKTANPTDQPIPANSAPMTVFVGTPDFLHVQVPGGQQTFVPPQGPLTFTEANKNTLPPSGLQGGWVNSTFSNREGTPLYELMVWDKPESGRGVALCPSAIPNALQVFVKTPGFSRSDCTDILGFKAIPYVEDGFGAFQYV</sequence>
<proteinExistence type="predicted"/>
<dbReference type="PANTHER" id="PTHR42047">
    <property type="entry name" value="PROTEIN, PUTATIVE (AFU_ORTHOLOGUE AFUA_6G03560)-RELATED"/>
    <property type="match status" value="1"/>
</dbReference>
<keyword evidence="3" id="KW-1185">Reference proteome</keyword>
<feature type="chain" id="PRO_5040236919" evidence="1">
    <location>
        <begin position="19"/>
        <end position="195"/>
    </location>
</feature>
<gene>
    <name evidence="2" type="ORF">HYFRA_00003942</name>
</gene>
<evidence type="ECO:0000313" key="3">
    <source>
        <dbReference type="Proteomes" id="UP000696280"/>
    </source>
</evidence>
<dbReference type="InterPro" id="IPR052820">
    <property type="entry name" value="PhiA_domain"/>
</dbReference>
<reference evidence="2" key="1">
    <citation type="submission" date="2021-07" db="EMBL/GenBank/DDBJ databases">
        <authorList>
            <person name="Durling M."/>
        </authorList>
    </citation>
    <scope>NUCLEOTIDE SEQUENCE</scope>
</reference>
<dbReference type="OrthoDB" id="5430620at2759"/>
<dbReference type="PANTHER" id="PTHR42047:SF1">
    <property type="entry name" value="PROTEIN, PUTATIVE (AFU_ORTHOLOGUE AFUA_6G03560)-RELATED"/>
    <property type="match status" value="1"/>
</dbReference>
<dbReference type="Proteomes" id="UP000696280">
    <property type="component" value="Unassembled WGS sequence"/>
</dbReference>
<comment type="caution">
    <text evidence="2">The sequence shown here is derived from an EMBL/GenBank/DDBJ whole genome shotgun (WGS) entry which is preliminary data.</text>
</comment>